<dbReference type="RefSeq" id="WP_160599896.1">
    <property type="nucleotide sequence ID" value="NZ_WTYU01000001.1"/>
</dbReference>
<dbReference type="AlphaFoldDB" id="A0A6L7GDG6"/>
<protein>
    <submittedName>
        <fullName evidence="2">ROK family protein</fullName>
    </submittedName>
</protein>
<gene>
    <name evidence="2" type="ORF">GRI44_02585</name>
</gene>
<dbReference type="Pfam" id="PF00480">
    <property type="entry name" value="ROK"/>
    <property type="match status" value="1"/>
</dbReference>
<keyword evidence="3" id="KW-1185">Reference proteome</keyword>
<dbReference type="PANTHER" id="PTHR18964:SF149">
    <property type="entry name" value="BIFUNCTIONAL UDP-N-ACETYLGLUCOSAMINE 2-EPIMERASE_N-ACETYLMANNOSAMINE KINASE"/>
    <property type="match status" value="1"/>
</dbReference>
<dbReference type="OrthoDB" id="9783435at2"/>
<accession>A0A6L7GDG6</accession>
<dbReference type="CDD" id="cd24067">
    <property type="entry name" value="ASKHA_NBD_ROK_BsFRK-like"/>
    <property type="match status" value="1"/>
</dbReference>
<name>A0A6L7GDG6_9SPHN</name>
<reference evidence="2 3" key="1">
    <citation type="submission" date="2019-12" db="EMBL/GenBank/DDBJ databases">
        <title>Genomic-based taxomic classification of the family Erythrobacteraceae.</title>
        <authorList>
            <person name="Xu L."/>
        </authorList>
    </citation>
    <scope>NUCLEOTIDE SEQUENCE [LARGE SCALE GENOMIC DNA]</scope>
    <source>
        <strain evidence="2 3">KCTC 52259</strain>
    </source>
</reference>
<dbReference type="Proteomes" id="UP000473531">
    <property type="component" value="Unassembled WGS sequence"/>
</dbReference>
<dbReference type="PANTHER" id="PTHR18964">
    <property type="entry name" value="ROK (REPRESSOR, ORF, KINASE) FAMILY"/>
    <property type="match status" value="1"/>
</dbReference>
<dbReference type="PROSITE" id="PS01125">
    <property type="entry name" value="ROK"/>
    <property type="match status" value="1"/>
</dbReference>
<dbReference type="InterPro" id="IPR043129">
    <property type="entry name" value="ATPase_NBD"/>
</dbReference>
<dbReference type="InterPro" id="IPR049874">
    <property type="entry name" value="ROK_cs"/>
</dbReference>
<evidence type="ECO:0000313" key="3">
    <source>
        <dbReference type="Proteomes" id="UP000473531"/>
    </source>
</evidence>
<dbReference type="SUPFAM" id="SSF53067">
    <property type="entry name" value="Actin-like ATPase domain"/>
    <property type="match status" value="1"/>
</dbReference>
<evidence type="ECO:0000313" key="2">
    <source>
        <dbReference type="EMBL" id="MXP13640.1"/>
    </source>
</evidence>
<dbReference type="Gene3D" id="3.30.420.40">
    <property type="match status" value="2"/>
</dbReference>
<evidence type="ECO:0000256" key="1">
    <source>
        <dbReference type="ARBA" id="ARBA00006479"/>
    </source>
</evidence>
<organism evidence="2 3">
    <name type="scientific">Allopontixanthobacter confluentis</name>
    <dbReference type="NCBI Taxonomy" id="1849021"/>
    <lineage>
        <taxon>Bacteria</taxon>
        <taxon>Pseudomonadati</taxon>
        <taxon>Pseudomonadota</taxon>
        <taxon>Alphaproteobacteria</taxon>
        <taxon>Sphingomonadales</taxon>
        <taxon>Erythrobacteraceae</taxon>
        <taxon>Allopontixanthobacter</taxon>
    </lineage>
</organism>
<comment type="caution">
    <text evidence="2">The sequence shown here is derived from an EMBL/GenBank/DDBJ whole genome shotgun (WGS) entry which is preliminary data.</text>
</comment>
<sequence length="304" mass="31504">MHMRVAGIELGGTKTLVVAGTEGRIEQRIRFPTTSPHETLAQVSAALREFDAISRIMAVGIASFGPIRVDPRAADYGTILATPKPGWSGADVVGPARIRQDLPINIDTDVNAAALAEHRLGAAQGCANVIYLTIGTGLGGGILVEGIPVHGVLHPEVGHIRTRRAAGDAFAGNCPFHKDCIEGLISGPALAARFGCDPATCGPDDARWVQVARDLAELLAILILTHSPQRIVIGGGVAIGQPAILEQAGRILPDLLAGYLGDFDTARSKATLVLPKLMEDAGPIGAMLLASAGEGCTPVHGKLT</sequence>
<comment type="similarity">
    <text evidence="1">Belongs to the ROK (NagC/XylR) family.</text>
</comment>
<dbReference type="EMBL" id="WTYU01000001">
    <property type="protein sequence ID" value="MXP13640.1"/>
    <property type="molecule type" value="Genomic_DNA"/>
</dbReference>
<proteinExistence type="inferred from homology"/>
<dbReference type="InterPro" id="IPR000600">
    <property type="entry name" value="ROK"/>
</dbReference>